<dbReference type="GO" id="GO:0016491">
    <property type="term" value="F:oxidoreductase activity"/>
    <property type="evidence" value="ECO:0007669"/>
    <property type="project" value="UniProtKB-KW"/>
</dbReference>
<feature type="transmembrane region" description="Helical" evidence="8">
    <location>
        <begin position="326"/>
        <end position="345"/>
    </location>
</feature>
<evidence type="ECO:0000313" key="10">
    <source>
        <dbReference type="EMBL" id="TCT24202.1"/>
    </source>
</evidence>
<feature type="transmembrane region" description="Helical" evidence="8">
    <location>
        <begin position="422"/>
        <end position="442"/>
    </location>
</feature>
<feature type="transmembrane region" description="Helical" evidence="8">
    <location>
        <begin position="105"/>
        <end position="122"/>
    </location>
</feature>
<evidence type="ECO:0000256" key="2">
    <source>
        <dbReference type="ARBA" id="ARBA00022475"/>
    </source>
</evidence>
<feature type="transmembrane region" description="Helical" evidence="8">
    <location>
        <begin position="74"/>
        <end position="93"/>
    </location>
</feature>
<feature type="transmembrane region" description="Helical" evidence="8">
    <location>
        <begin position="524"/>
        <end position="542"/>
    </location>
</feature>
<dbReference type="PANTHER" id="PTHR42682:SF4">
    <property type="entry name" value="NADH-UBIQUINONE_PLASTOQUINONE"/>
    <property type="match status" value="1"/>
</dbReference>
<protein>
    <submittedName>
        <fullName evidence="10">Formate hydrogenlyase subunit 3/multisubunit Na+/H+ antiporter MnhD subunit</fullName>
    </submittedName>
</protein>
<evidence type="ECO:0000256" key="6">
    <source>
        <dbReference type="ARBA" id="ARBA00023136"/>
    </source>
</evidence>
<feature type="transmembrane region" description="Helical" evidence="8">
    <location>
        <begin position="30"/>
        <end position="50"/>
    </location>
</feature>
<feature type="transmembrane region" description="Helical" evidence="8">
    <location>
        <begin position="389"/>
        <end position="410"/>
    </location>
</feature>
<feature type="domain" description="NADH:quinone oxidoreductase/Mrp antiporter transmembrane" evidence="9">
    <location>
        <begin position="122"/>
        <end position="380"/>
    </location>
</feature>
<dbReference type="GO" id="GO:0008137">
    <property type="term" value="F:NADH dehydrogenase (ubiquinone) activity"/>
    <property type="evidence" value="ECO:0007669"/>
    <property type="project" value="InterPro"/>
</dbReference>
<dbReference type="Pfam" id="PF00361">
    <property type="entry name" value="Proton_antipo_M"/>
    <property type="match status" value="1"/>
</dbReference>
<keyword evidence="4 8" id="KW-1133">Transmembrane helix</keyword>
<feature type="transmembrane region" description="Helical" evidence="8">
    <location>
        <begin position="156"/>
        <end position="179"/>
    </location>
</feature>
<keyword evidence="2" id="KW-1003">Cell membrane</keyword>
<dbReference type="EMBL" id="SMAO01000001">
    <property type="protein sequence ID" value="TCT24202.1"/>
    <property type="molecule type" value="Genomic_DNA"/>
</dbReference>
<feature type="transmembrane region" description="Helical" evidence="8">
    <location>
        <begin position="6"/>
        <end position="23"/>
    </location>
</feature>
<dbReference type="OrthoDB" id="9768329at2"/>
<evidence type="ECO:0000256" key="1">
    <source>
        <dbReference type="ARBA" id="ARBA00004651"/>
    </source>
</evidence>
<feature type="transmembrane region" description="Helical" evidence="8">
    <location>
        <begin position="128"/>
        <end position="144"/>
    </location>
</feature>
<name>A0A4V2V294_9GAMM</name>
<evidence type="ECO:0000256" key="4">
    <source>
        <dbReference type="ARBA" id="ARBA00022989"/>
    </source>
</evidence>
<gene>
    <name evidence="10" type="ORF">EDC35_101523</name>
</gene>
<dbReference type="GO" id="GO:0042773">
    <property type="term" value="P:ATP synthesis coupled electron transport"/>
    <property type="evidence" value="ECO:0007669"/>
    <property type="project" value="InterPro"/>
</dbReference>
<proteinExistence type="predicted"/>
<keyword evidence="6 8" id="KW-0472">Membrane</keyword>
<feature type="transmembrane region" description="Helical" evidence="8">
    <location>
        <begin position="263"/>
        <end position="285"/>
    </location>
</feature>
<dbReference type="PRINTS" id="PR01437">
    <property type="entry name" value="NUOXDRDTASE4"/>
</dbReference>
<evidence type="ECO:0000256" key="8">
    <source>
        <dbReference type="SAM" id="Phobius"/>
    </source>
</evidence>
<evidence type="ECO:0000256" key="5">
    <source>
        <dbReference type="ARBA" id="ARBA00023002"/>
    </source>
</evidence>
<feature type="transmembrane region" description="Helical" evidence="8">
    <location>
        <begin position="199"/>
        <end position="224"/>
    </location>
</feature>
<feature type="transmembrane region" description="Helical" evidence="8">
    <location>
        <begin position="236"/>
        <end position="257"/>
    </location>
</feature>
<dbReference type="AlphaFoldDB" id="A0A4V2V294"/>
<dbReference type="GO" id="GO:0005886">
    <property type="term" value="C:plasma membrane"/>
    <property type="evidence" value="ECO:0007669"/>
    <property type="project" value="UniProtKB-SubCell"/>
</dbReference>
<evidence type="ECO:0000256" key="7">
    <source>
        <dbReference type="RuleBase" id="RU000320"/>
    </source>
</evidence>
<dbReference type="InterPro" id="IPR052175">
    <property type="entry name" value="ComplexI-like_HydComp"/>
</dbReference>
<evidence type="ECO:0000256" key="3">
    <source>
        <dbReference type="ARBA" id="ARBA00022692"/>
    </source>
</evidence>
<dbReference type="PANTHER" id="PTHR42682">
    <property type="entry name" value="HYDROGENASE-4 COMPONENT F"/>
    <property type="match status" value="1"/>
</dbReference>
<dbReference type="Proteomes" id="UP000295717">
    <property type="component" value="Unassembled WGS sequence"/>
</dbReference>
<organism evidence="10 11">
    <name type="scientific">Thiobaca trueperi</name>
    <dbReference type="NCBI Taxonomy" id="127458"/>
    <lineage>
        <taxon>Bacteria</taxon>
        <taxon>Pseudomonadati</taxon>
        <taxon>Pseudomonadota</taxon>
        <taxon>Gammaproteobacteria</taxon>
        <taxon>Chromatiales</taxon>
        <taxon>Chromatiaceae</taxon>
        <taxon>Thiobaca</taxon>
    </lineage>
</organism>
<feature type="transmembrane region" description="Helical" evidence="8">
    <location>
        <begin position="352"/>
        <end position="369"/>
    </location>
</feature>
<dbReference type="GO" id="GO:0016829">
    <property type="term" value="F:lyase activity"/>
    <property type="evidence" value="ECO:0007669"/>
    <property type="project" value="UniProtKB-KW"/>
</dbReference>
<keyword evidence="3 7" id="KW-0812">Transmembrane</keyword>
<dbReference type="InterPro" id="IPR001750">
    <property type="entry name" value="ND/Mrp_TM"/>
</dbReference>
<evidence type="ECO:0000313" key="11">
    <source>
        <dbReference type="Proteomes" id="UP000295717"/>
    </source>
</evidence>
<dbReference type="RefSeq" id="WP_132975410.1">
    <property type="nucleotide sequence ID" value="NZ_SMAO01000001.1"/>
</dbReference>
<comment type="caution">
    <text evidence="10">The sequence shown here is derived from an EMBL/GenBank/DDBJ whole genome shotgun (WGS) entry which is preliminary data.</text>
</comment>
<keyword evidence="10" id="KW-0456">Lyase</keyword>
<reference evidence="10 11" key="1">
    <citation type="submission" date="2019-03" db="EMBL/GenBank/DDBJ databases">
        <title>Genomic Encyclopedia of Type Strains, Phase IV (KMG-IV): sequencing the most valuable type-strain genomes for metagenomic binning, comparative biology and taxonomic classification.</title>
        <authorList>
            <person name="Goeker M."/>
        </authorList>
    </citation>
    <scope>NUCLEOTIDE SEQUENCE [LARGE SCALE GENOMIC DNA]</scope>
    <source>
        <strain evidence="10 11">DSM 13587</strain>
    </source>
</reference>
<feature type="transmembrane region" description="Helical" evidence="8">
    <location>
        <begin position="292"/>
        <end position="314"/>
    </location>
</feature>
<dbReference type="InterPro" id="IPR003918">
    <property type="entry name" value="NADH_UbQ_OxRdtase"/>
</dbReference>
<accession>A0A4V2V294</accession>
<keyword evidence="11" id="KW-1185">Reference proteome</keyword>
<feature type="transmembrane region" description="Helical" evidence="8">
    <location>
        <begin position="462"/>
        <end position="481"/>
    </location>
</feature>
<comment type="subcellular location">
    <subcellularLocation>
        <location evidence="1">Cell membrane</location>
        <topology evidence="1">Multi-pass membrane protein</topology>
    </subcellularLocation>
    <subcellularLocation>
        <location evidence="7">Membrane</location>
        <topology evidence="7">Multi-pass membrane protein</topology>
    </subcellularLocation>
</comment>
<keyword evidence="5" id="KW-0560">Oxidoreductase</keyword>
<evidence type="ECO:0000259" key="9">
    <source>
        <dbReference type="Pfam" id="PF00361"/>
    </source>
</evidence>
<sequence>MNFNLLFALALATPVALLLACLWRPARERMLSLLVLAPLPALAVALVALLDADAMPALMLDPGRQIGLSLDQPGAILLGVAALLWSAAGAYAATYLRGKPHGGRFAIFWLLTLTGSLGVFVAADLLSFYLTFALVSLAAWGLVAHDDTPGARRAGVIYLLLAVVGEVLLLLAFVLLDVASPGASLAIDTVVATLPESPWLAATLALLIAGFGLKAGLAPLHVWLPVAHPAAPMPASAVLSGVIVKAGIIGLIRFLPWDAGLDWWGAALTGIGLVTAFYAVAMGIVQSNPKTVLAYSTASQMGLVAAILGMGLAVGDREAVTAGTVYAAHHLLAKGALFLAVGVFAATARRRLWPVLVPAAILALGFAGLPPTGGFLAKLAAKPVLGSGLVGLLASLAAAGSTLLMIHFLYRAAASASPDPGARAAAGLVWPWWLLFLAALLLPWTLAPLAGLSPWSVMTDRSLLWSGLWPILAGGVLALALQRWGARLPRVPEGDLLALFTGSPRWANAVGEMLERTETWLRQWPVAGLSLLILTLVLWLPMLTRP</sequence>